<keyword evidence="3 9" id="KW-0436">Ligase</keyword>
<name>A0A395JNH8_9GAMM</name>
<dbReference type="OrthoDB" id="9801560at2"/>
<dbReference type="PRINTS" id="PR00987">
    <property type="entry name" value="TRNASYNTHGLU"/>
</dbReference>
<dbReference type="InterPro" id="IPR022861">
    <property type="entry name" value="Gln_tRNA_ligase_bac"/>
</dbReference>
<dbReference type="Gene3D" id="1.10.1160.10">
    <property type="entry name" value="Glutamyl-trna Synthetase, Domain 2"/>
    <property type="match status" value="1"/>
</dbReference>
<dbReference type="InterPro" id="IPR020061">
    <property type="entry name" value="Glu_tRNA_lig_a-bdl"/>
</dbReference>
<dbReference type="InterPro" id="IPR014729">
    <property type="entry name" value="Rossmann-like_a/b/a_fold"/>
</dbReference>
<keyword evidence="2 9" id="KW-0963">Cytoplasm</keyword>
<feature type="binding site" evidence="9">
    <location>
        <position position="65"/>
    </location>
    <ligand>
        <name>L-glutamine</name>
        <dbReference type="ChEBI" id="CHEBI:58359"/>
    </ligand>
</feature>
<dbReference type="FunFam" id="3.90.800.10:FF:000001">
    <property type="entry name" value="Glutamine--tRNA ligase"/>
    <property type="match status" value="1"/>
</dbReference>
<feature type="domain" description="Glutamyl/glutaminyl-tRNA synthetase class Ib anti-codon binding" evidence="12">
    <location>
        <begin position="346"/>
        <end position="446"/>
    </location>
</feature>
<comment type="catalytic activity">
    <reaction evidence="8 9">
        <text>tRNA(Gln) + L-glutamine + ATP = L-glutaminyl-tRNA(Gln) + AMP + diphosphate</text>
        <dbReference type="Rhea" id="RHEA:20121"/>
        <dbReference type="Rhea" id="RHEA-COMP:9662"/>
        <dbReference type="Rhea" id="RHEA-COMP:9681"/>
        <dbReference type="ChEBI" id="CHEBI:30616"/>
        <dbReference type="ChEBI" id="CHEBI:33019"/>
        <dbReference type="ChEBI" id="CHEBI:58359"/>
        <dbReference type="ChEBI" id="CHEBI:78442"/>
        <dbReference type="ChEBI" id="CHEBI:78521"/>
        <dbReference type="ChEBI" id="CHEBI:456215"/>
        <dbReference type="EC" id="6.1.1.18"/>
    </reaction>
</comment>
<feature type="binding site" evidence="9">
    <location>
        <position position="209"/>
    </location>
    <ligand>
        <name>L-glutamine</name>
        <dbReference type="ChEBI" id="CHEBI:58359"/>
    </ligand>
</feature>
<dbReference type="InterPro" id="IPR049437">
    <property type="entry name" value="tRNA-synt_1c_C2"/>
</dbReference>
<evidence type="ECO:0000256" key="3">
    <source>
        <dbReference type="ARBA" id="ARBA00022598"/>
    </source>
</evidence>
<dbReference type="GO" id="GO:0006424">
    <property type="term" value="P:glutamyl-tRNA aminoacylation"/>
    <property type="evidence" value="ECO:0007669"/>
    <property type="project" value="UniProtKB-UniRule"/>
</dbReference>
<dbReference type="InParanoid" id="A0A395JNH8"/>
<evidence type="ECO:0000256" key="1">
    <source>
        <dbReference type="ARBA" id="ARBA00005594"/>
    </source>
</evidence>
<dbReference type="SUPFAM" id="SSF52374">
    <property type="entry name" value="Nucleotidylyl transferase"/>
    <property type="match status" value="1"/>
</dbReference>
<feature type="binding site" evidence="9">
    <location>
        <begin position="33"/>
        <end position="35"/>
    </location>
    <ligand>
        <name>ATP</name>
        <dbReference type="ChEBI" id="CHEBI:30616"/>
    </ligand>
</feature>
<feature type="binding site" evidence="9">
    <location>
        <begin position="39"/>
        <end position="45"/>
    </location>
    <ligand>
        <name>ATP</name>
        <dbReference type="ChEBI" id="CHEBI:30616"/>
    </ligand>
</feature>
<keyword evidence="4 9" id="KW-0547">Nucleotide-binding</keyword>
<evidence type="ECO:0000259" key="11">
    <source>
        <dbReference type="Pfam" id="PF00749"/>
    </source>
</evidence>
<dbReference type="FunFam" id="3.40.50.620:FF:000037">
    <property type="entry name" value="Glutamine--tRNA ligase cytoplasmic"/>
    <property type="match status" value="1"/>
</dbReference>
<evidence type="ECO:0000313" key="14">
    <source>
        <dbReference type="EMBL" id="RBP53139.1"/>
    </source>
</evidence>
<dbReference type="FunCoup" id="A0A395JNH8">
    <property type="interactions" value="506"/>
</dbReference>
<dbReference type="InterPro" id="IPR000924">
    <property type="entry name" value="Glu/Gln-tRNA-synth"/>
</dbReference>
<dbReference type="InterPro" id="IPR050132">
    <property type="entry name" value="Gln/Glu-tRNA_Ligase"/>
</dbReference>
<dbReference type="GO" id="GO:0005829">
    <property type="term" value="C:cytosol"/>
    <property type="evidence" value="ECO:0007669"/>
    <property type="project" value="TreeGrafter"/>
</dbReference>
<evidence type="ECO:0000313" key="15">
    <source>
        <dbReference type="Proteomes" id="UP000253083"/>
    </source>
</evidence>
<dbReference type="Gene3D" id="3.40.50.620">
    <property type="entry name" value="HUPs"/>
    <property type="match status" value="1"/>
</dbReference>
<evidence type="ECO:0000256" key="4">
    <source>
        <dbReference type="ARBA" id="ARBA00022741"/>
    </source>
</evidence>
<evidence type="ECO:0000256" key="10">
    <source>
        <dbReference type="RuleBase" id="RU363037"/>
    </source>
</evidence>
<dbReference type="EMBL" id="QNRT01000001">
    <property type="protein sequence ID" value="RBP53139.1"/>
    <property type="molecule type" value="Genomic_DNA"/>
</dbReference>
<dbReference type="GO" id="GO:0006425">
    <property type="term" value="P:glutaminyl-tRNA aminoacylation"/>
    <property type="evidence" value="ECO:0007669"/>
    <property type="project" value="UniProtKB-UniRule"/>
</dbReference>
<dbReference type="SUPFAM" id="SSF50715">
    <property type="entry name" value="Ribosomal protein L25-like"/>
    <property type="match status" value="1"/>
</dbReference>
<keyword evidence="15" id="KW-1185">Reference proteome</keyword>
<dbReference type="InterPro" id="IPR020058">
    <property type="entry name" value="Glu/Gln-tRNA-synth_Ib_cat-dom"/>
</dbReference>
<dbReference type="Pfam" id="PF03950">
    <property type="entry name" value="tRNA-synt_1c_C"/>
    <property type="match status" value="1"/>
</dbReference>
<dbReference type="Gene3D" id="2.40.240.10">
    <property type="entry name" value="Ribosomal Protein L25, Chain P"/>
    <property type="match status" value="2"/>
</dbReference>
<dbReference type="FunFam" id="2.40.240.10:FF:000007">
    <property type="entry name" value="Glutamine--tRNA ligase"/>
    <property type="match status" value="1"/>
</dbReference>
<dbReference type="GO" id="GO:0005524">
    <property type="term" value="F:ATP binding"/>
    <property type="evidence" value="ECO:0007669"/>
    <property type="project" value="UniProtKB-UniRule"/>
</dbReference>
<dbReference type="InterPro" id="IPR004514">
    <property type="entry name" value="Gln-tRNA-synth"/>
</dbReference>
<dbReference type="Gene3D" id="3.90.800.10">
    <property type="entry name" value="Glutamyl-tRNA Synthetase, Domain 3"/>
    <property type="match status" value="1"/>
</dbReference>
<dbReference type="PANTHER" id="PTHR43097">
    <property type="entry name" value="GLUTAMINE-TRNA LIGASE"/>
    <property type="match status" value="1"/>
</dbReference>
<keyword evidence="6 9" id="KW-0648">Protein biosynthesis</keyword>
<evidence type="ECO:0000259" key="12">
    <source>
        <dbReference type="Pfam" id="PF03950"/>
    </source>
</evidence>
<dbReference type="InterPro" id="IPR001412">
    <property type="entry name" value="aa-tRNA-synth_I_CS"/>
</dbReference>
<dbReference type="NCBIfam" id="NF011291">
    <property type="entry name" value="PRK14703.1"/>
    <property type="match status" value="1"/>
</dbReference>
<feature type="binding site" evidence="9">
    <location>
        <position position="228"/>
    </location>
    <ligand>
        <name>ATP</name>
        <dbReference type="ChEBI" id="CHEBI:30616"/>
    </ligand>
</feature>
<dbReference type="HAMAP" id="MF_00126">
    <property type="entry name" value="Gln_tRNA_synth"/>
    <property type="match status" value="1"/>
</dbReference>
<dbReference type="GO" id="GO:0004819">
    <property type="term" value="F:glutamine-tRNA ligase activity"/>
    <property type="evidence" value="ECO:0007669"/>
    <property type="project" value="UniProtKB-UniRule"/>
</dbReference>
<dbReference type="Proteomes" id="UP000253083">
    <property type="component" value="Unassembled WGS sequence"/>
</dbReference>
<gene>
    <name evidence="9" type="primary">glnS</name>
    <name evidence="14" type="ORF">DFR28_101524</name>
</gene>
<dbReference type="AlphaFoldDB" id="A0A395JNH8"/>
<evidence type="ECO:0000256" key="5">
    <source>
        <dbReference type="ARBA" id="ARBA00022840"/>
    </source>
</evidence>
<protein>
    <recommendedName>
        <fullName evidence="9">Glutamine--tRNA ligase</fullName>
        <ecNumber evidence="9">6.1.1.18</ecNumber>
    </recommendedName>
    <alternativeName>
        <fullName evidence="9">Glutaminyl-tRNA synthetase</fullName>
        <shortName evidence="9">GlnRS</shortName>
    </alternativeName>
</protein>
<dbReference type="Pfam" id="PF20974">
    <property type="entry name" value="tRNA-synt_1c_C2"/>
    <property type="match status" value="1"/>
</dbReference>
<dbReference type="EC" id="6.1.1.18" evidence="9"/>
<comment type="subcellular location">
    <subcellularLocation>
        <location evidence="9">Cytoplasm</location>
    </subcellularLocation>
</comment>
<feature type="domain" description="Glutamyl/glutaminyl-tRNA synthetase class Ib catalytic" evidence="11">
    <location>
        <begin position="26"/>
        <end position="343"/>
    </location>
</feature>
<evidence type="ECO:0000256" key="8">
    <source>
        <dbReference type="ARBA" id="ARBA00048270"/>
    </source>
</evidence>
<feature type="short sequence motif" description="'HIGH' region" evidence="9">
    <location>
        <begin position="32"/>
        <end position="42"/>
    </location>
</feature>
<evidence type="ECO:0000256" key="6">
    <source>
        <dbReference type="ARBA" id="ARBA00022917"/>
    </source>
</evidence>
<dbReference type="PROSITE" id="PS00178">
    <property type="entry name" value="AA_TRNA_LIGASE_I"/>
    <property type="match status" value="1"/>
</dbReference>
<dbReference type="NCBIfam" id="TIGR00440">
    <property type="entry name" value="glnS"/>
    <property type="match status" value="1"/>
</dbReference>
<dbReference type="PANTHER" id="PTHR43097:SF5">
    <property type="entry name" value="GLUTAMATE--TRNA LIGASE"/>
    <property type="match status" value="1"/>
</dbReference>
<evidence type="ECO:0000256" key="9">
    <source>
        <dbReference type="HAMAP-Rule" id="MF_00126"/>
    </source>
</evidence>
<accession>A0A395JNH8</accession>
<comment type="subunit">
    <text evidence="9">Monomer.</text>
</comment>
<dbReference type="RefSeq" id="WP_113952737.1">
    <property type="nucleotide sequence ID" value="NZ_QNRT01000001.1"/>
</dbReference>
<dbReference type="InterPro" id="IPR011035">
    <property type="entry name" value="Ribosomal_bL25/Gln-tRNA_synth"/>
</dbReference>
<dbReference type="FunFam" id="1.10.1160.10:FF:000001">
    <property type="entry name" value="Glutamine--tRNA ligase"/>
    <property type="match status" value="1"/>
</dbReference>
<dbReference type="InterPro" id="IPR020056">
    <property type="entry name" value="Rbsml_bL25/Gln-tRNA_synth_N"/>
</dbReference>
<keyword evidence="5 9" id="KW-0067">ATP-binding</keyword>
<organism evidence="14 15">
    <name type="scientific">Arenicella xantha</name>
    <dbReference type="NCBI Taxonomy" id="644221"/>
    <lineage>
        <taxon>Bacteria</taxon>
        <taxon>Pseudomonadati</taxon>
        <taxon>Pseudomonadota</taxon>
        <taxon>Gammaproteobacteria</taxon>
        <taxon>Arenicellales</taxon>
        <taxon>Arenicellaceae</taxon>
        <taxon>Arenicella</taxon>
    </lineage>
</organism>
<reference evidence="14 15" key="1">
    <citation type="submission" date="2018-06" db="EMBL/GenBank/DDBJ databases">
        <title>Genomic Encyclopedia of Type Strains, Phase IV (KMG-IV): sequencing the most valuable type-strain genomes for metagenomic binning, comparative biology and taxonomic classification.</title>
        <authorList>
            <person name="Goeker M."/>
        </authorList>
    </citation>
    <scope>NUCLEOTIDE SEQUENCE [LARGE SCALE GENOMIC DNA]</scope>
    <source>
        <strain evidence="14 15">DSM 24032</strain>
    </source>
</reference>
<dbReference type="InterPro" id="IPR020059">
    <property type="entry name" value="Glu/Gln-tRNA-synth_Ib_codon-bd"/>
</dbReference>
<comment type="caution">
    <text evidence="14">The sequence shown here is derived from an EMBL/GenBank/DDBJ whole genome shotgun (WGS) entry which is preliminary data.</text>
</comment>
<sequence>MSKPTPNHFIRSIAKNDLANGKHEYIYTRFPPEPNGYLHLGHAKSICLNFGLAQDLGGKCNLRFDDTNPEKENVEFVESIRDTVEWLGFEWSKLCYASDYYDHLYNYALELIDKGLAYVDELNPEQMREYRGALTEPGKDSPFRDRSIADNRDLFERMRAGEFAEGEYTLRAKIDMSAPNIVMRDPILYRIRYAHHYRAGDRWCIYPMYDFTHCISDALEGITHSLCTLEFQDNRELYDWILSNITLEENLVGERGKLMPKQIEFGRSNLEYTMASKRKLIQLVNEGHVDGWDDPRLTTLVGLRRRGYTPESIRDFCAEIGVTKRDSTIDMAVLENAIRHNLEASAKRVFGVLDPLKLIITNYPEDQTEFFTVKNHPKDDSMGTRDLPFGREIYIERDDFMLEPPAKFFRLGPGREVRLRYGYAVTCNDVIYDADGNVSELHCSYDPLTAKGQTPDGRKIKGIIHWVSAAQAVDAEVRVYDRLFTEPNPAGADDFIALLNPESLRVYPHAKLEPSVLNADTQDRFQFERVGYFCFDSEDHRADNVVMNRTVSLRDTWAKMGANKK</sequence>
<evidence type="ECO:0000256" key="2">
    <source>
        <dbReference type="ARBA" id="ARBA00022490"/>
    </source>
</evidence>
<dbReference type="Pfam" id="PF00749">
    <property type="entry name" value="tRNA-synt_1c"/>
    <property type="match status" value="1"/>
</dbReference>
<proteinExistence type="inferred from homology"/>
<evidence type="ECO:0000259" key="13">
    <source>
        <dbReference type="Pfam" id="PF20974"/>
    </source>
</evidence>
<comment type="caution">
    <text evidence="9">Lacks conserved residue(s) required for the propagation of feature annotation.</text>
</comment>
<feature type="domain" description="tRNA synthetases class I (E and Q) anti-codon binding" evidence="13">
    <location>
        <begin position="463"/>
        <end position="536"/>
    </location>
</feature>
<evidence type="ECO:0000256" key="7">
    <source>
        <dbReference type="ARBA" id="ARBA00023146"/>
    </source>
</evidence>
<keyword evidence="7 9" id="KW-0030">Aminoacyl-tRNA synthetase</keyword>
<comment type="similarity">
    <text evidence="1 9 10">Belongs to the class-I aminoacyl-tRNA synthetase family.</text>
</comment>